<organism evidence="1">
    <name type="scientific">Arundo donax</name>
    <name type="common">Giant reed</name>
    <name type="synonym">Donax arundinaceus</name>
    <dbReference type="NCBI Taxonomy" id="35708"/>
    <lineage>
        <taxon>Eukaryota</taxon>
        <taxon>Viridiplantae</taxon>
        <taxon>Streptophyta</taxon>
        <taxon>Embryophyta</taxon>
        <taxon>Tracheophyta</taxon>
        <taxon>Spermatophyta</taxon>
        <taxon>Magnoliopsida</taxon>
        <taxon>Liliopsida</taxon>
        <taxon>Poales</taxon>
        <taxon>Poaceae</taxon>
        <taxon>PACMAD clade</taxon>
        <taxon>Arundinoideae</taxon>
        <taxon>Arundineae</taxon>
        <taxon>Arundo</taxon>
    </lineage>
</organism>
<evidence type="ECO:0000313" key="1">
    <source>
        <dbReference type="EMBL" id="JAD50499.1"/>
    </source>
</evidence>
<protein>
    <submittedName>
        <fullName evidence="1">Uncharacterized protein</fullName>
    </submittedName>
</protein>
<reference evidence="1" key="2">
    <citation type="journal article" date="2015" name="Data Brief">
        <title>Shoot transcriptome of the giant reed, Arundo donax.</title>
        <authorList>
            <person name="Barrero R.A."/>
            <person name="Guerrero F.D."/>
            <person name="Moolhuijzen P."/>
            <person name="Goolsby J.A."/>
            <person name="Tidwell J."/>
            <person name="Bellgard S.E."/>
            <person name="Bellgard M.I."/>
        </authorList>
    </citation>
    <scope>NUCLEOTIDE SEQUENCE</scope>
    <source>
        <tissue evidence="1">Shoot tissue taken approximately 20 cm above the soil surface</tissue>
    </source>
</reference>
<name>A0A0A9AFP7_ARUDO</name>
<sequence>MRRKRWKKGRRAAAPIDAPCIFARRNCEKTRDFGAYPATVSGELWSTGIEKKKKKFGRLDPTRNGNSCVVVSFYNNTHGLLSM</sequence>
<accession>A0A0A9AFP7</accession>
<proteinExistence type="predicted"/>
<reference evidence="1" key="1">
    <citation type="submission" date="2014-09" db="EMBL/GenBank/DDBJ databases">
        <authorList>
            <person name="Magalhaes I.L.F."/>
            <person name="Oliveira U."/>
            <person name="Santos F.R."/>
            <person name="Vidigal T.H.D.A."/>
            <person name="Brescovit A.D."/>
            <person name="Santos A.J."/>
        </authorList>
    </citation>
    <scope>NUCLEOTIDE SEQUENCE</scope>
    <source>
        <tissue evidence="1">Shoot tissue taken approximately 20 cm above the soil surface</tissue>
    </source>
</reference>
<dbReference type="AlphaFoldDB" id="A0A0A9AFP7"/>
<dbReference type="EMBL" id="GBRH01247396">
    <property type="protein sequence ID" value="JAD50499.1"/>
    <property type="molecule type" value="Transcribed_RNA"/>
</dbReference>